<dbReference type="Proteomes" id="UP001567350">
    <property type="component" value="Unassembled WGS sequence"/>
</dbReference>
<dbReference type="InterPro" id="IPR012349">
    <property type="entry name" value="Split_barrel_FMN-bd"/>
</dbReference>
<dbReference type="InterPro" id="IPR050268">
    <property type="entry name" value="NADH-dep_flavin_reductase"/>
</dbReference>
<accession>A0ABV4IA55</accession>
<dbReference type="PANTHER" id="PTHR30466">
    <property type="entry name" value="FLAVIN REDUCTASE"/>
    <property type="match status" value="1"/>
</dbReference>
<dbReference type="SMART" id="SM00903">
    <property type="entry name" value="Flavin_Reduct"/>
    <property type="match status" value="1"/>
</dbReference>
<dbReference type="Gene3D" id="2.30.110.10">
    <property type="entry name" value="Electron Transport, Fmn-binding Protein, Chain A"/>
    <property type="match status" value="1"/>
</dbReference>
<feature type="domain" description="Flavin reductase like" evidence="3">
    <location>
        <begin position="24"/>
        <end position="167"/>
    </location>
</feature>
<dbReference type="EMBL" id="JBGJLR010000003">
    <property type="protein sequence ID" value="MEZ2738739.1"/>
    <property type="molecule type" value="Genomic_DNA"/>
</dbReference>
<sequence>MNTSAVAAPVCQASFSERDFRNALGQFATGVTVVTTADAQGNPVGMTVSSFNSVSLDPALVLWSIARSSGSFAAFAQSSHYAIHVLASHHKALAFQFAQRGIDRFAGVEWSANAQGVPLLADALATFECRARSQYPEGDHLIMVGEVLACHHSANAAPLLYHAGQMR</sequence>
<gene>
    <name evidence="4" type="ORF">ACBP88_04550</name>
</gene>
<evidence type="ECO:0000313" key="4">
    <source>
        <dbReference type="EMBL" id="MEZ2738739.1"/>
    </source>
</evidence>
<dbReference type="SUPFAM" id="SSF50475">
    <property type="entry name" value="FMN-binding split barrel"/>
    <property type="match status" value="1"/>
</dbReference>
<protein>
    <submittedName>
        <fullName evidence="4">Flavin reductase family protein</fullName>
        <ecNumber evidence="4">1.-.-.-</ecNumber>
    </submittedName>
</protein>
<dbReference type="GO" id="GO:0016491">
    <property type="term" value="F:oxidoreductase activity"/>
    <property type="evidence" value="ECO:0007669"/>
    <property type="project" value="UniProtKB-KW"/>
</dbReference>
<evidence type="ECO:0000256" key="1">
    <source>
        <dbReference type="ARBA" id="ARBA00008898"/>
    </source>
</evidence>
<comment type="caution">
    <text evidence="4">The sequence shown here is derived from an EMBL/GenBank/DDBJ whole genome shotgun (WGS) entry which is preliminary data.</text>
</comment>
<dbReference type="PANTHER" id="PTHR30466:SF11">
    <property type="entry name" value="FLAVIN-DEPENDENT MONOOXYGENASE, REDUCTASE SUBUNIT HSAB"/>
    <property type="match status" value="1"/>
</dbReference>
<dbReference type="InterPro" id="IPR002563">
    <property type="entry name" value="Flavin_Rdtase-like_dom"/>
</dbReference>
<evidence type="ECO:0000313" key="5">
    <source>
        <dbReference type="Proteomes" id="UP001567350"/>
    </source>
</evidence>
<evidence type="ECO:0000256" key="2">
    <source>
        <dbReference type="ARBA" id="ARBA00023002"/>
    </source>
</evidence>
<keyword evidence="5" id="KW-1185">Reference proteome</keyword>
<reference evidence="4 5" key="1">
    <citation type="submission" date="2024-08" db="EMBL/GenBank/DDBJ databases">
        <authorList>
            <person name="Feng Z."/>
            <person name="Ronholm J."/>
        </authorList>
    </citation>
    <scope>NUCLEOTIDE SEQUENCE [LARGE SCALE GENOMIC DNA]</scope>
    <source>
        <strain evidence="4 5">4-AB0-8</strain>
    </source>
</reference>
<name>A0ABV4IA55_9BURK</name>
<dbReference type="GeneID" id="300070565"/>
<evidence type="ECO:0000259" key="3">
    <source>
        <dbReference type="SMART" id="SM00903"/>
    </source>
</evidence>
<dbReference type="Pfam" id="PF01613">
    <property type="entry name" value="Flavin_Reduct"/>
    <property type="match status" value="1"/>
</dbReference>
<organism evidence="4 5">
    <name type="scientific">Comamonas jiangduensis</name>
    <dbReference type="NCBI Taxonomy" id="1194168"/>
    <lineage>
        <taxon>Bacteria</taxon>
        <taxon>Pseudomonadati</taxon>
        <taxon>Pseudomonadota</taxon>
        <taxon>Betaproteobacteria</taxon>
        <taxon>Burkholderiales</taxon>
        <taxon>Comamonadaceae</taxon>
        <taxon>Comamonas</taxon>
    </lineage>
</organism>
<proteinExistence type="inferred from homology"/>
<dbReference type="EC" id="1.-.-.-" evidence="4"/>
<comment type="similarity">
    <text evidence="1">Belongs to the non-flavoprotein flavin reductase family.</text>
</comment>
<dbReference type="RefSeq" id="WP_246254267.1">
    <property type="nucleotide sequence ID" value="NZ_DAMCKS010000002.1"/>
</dbReference>
<keyword evidence="2 4" id="KW-0560">Oxidoreductase</keyword>